<dbReference type="EMBL" id="JACEIK010000227">
    <property type="protein sequence ID" value="MCD7452912.1"/>
    <property type="molecule type" value="Genomic_DNA"/>
</dbReference>
<accession>A0ABS8S1V2</accession>
<evidence type="ECO:0000313" key="1">
    <source>
        <dbReference type="EMBL" id="MCD7452912.1"/>
    </source>
</evidence>
<dbReference type="Proteomes" id="UP000823775">
    <property type="component" value="Unassembled WGS sequence"/>
</dbReference>
<gene>
    <name evidence="1" type="ORF">HAX54_018587</name>
</gene>
<evidence type="ECO:0000313" key="2">
    <source>
        <dbReference type="Proteomes" id="UP000823775"/>
    </source>
</evidence>
<proteinExistence type="predicted"/>
<comment type="caution">
    <text evidence="1">The sequence shown here is derived from an EMBL/GenBank/DDBJ whole genome shotgun (WGS) entry which is preliminary data.</text>
</comment>
<sequence length="100" mass="11334">MARWKHLDLPPDNFLKDATKDTLMDYDEPNRQVTPIDGITQSRNPTKLIQWIVGRSSAPMVFHCPQKSGIGGATFVTLMLEDGLKIVNPNQKEIKVQCRK</sequence>
<keyword evidence="2" id="KW-1185">Reference proteome</keyword>
<name>A0ABS8S1V2_DATST</name>
<protein>
    <submittedName>
        <fullName evidence="1">Uncharacterized protein</fullName>
    </submittedName>
</protein>
<reference evidence="1 2" key="1">
    <citation type="journal article" date="2021" name="BMC Genomics">
        <title>Datura genome reveals duplications of psychoactive alkaloid biosynthetic genes and high mutation rate following tissue culture.</title>
        <authorList>
            <person name="Rajewski A."/>
            <person name="Carter-House D."/>
            <person name="Stajich J."/>
            <person name="Litt A."/>
        </authorList>
    </citation>
    <scope>NUCLEOTIDE SEQUENCE [LARGE SCALE GENOMIC DNA]</scope>
    <source>
        <strain evidence="1">AR-01</strain>
    </source>
</reference>
<organism evidence="1 2">
    <name type="scientific">Datura stramonium</name>
    <name type="common">Jimsonweed</name>
    <name type="synonym">Common thornapple</name>
    <dbReference type="NCBI Taxonomy" id="4076"/>
    <lineage>
        <taxon>Eukaryota</taxon>
        <taxon>Viridiplantae</taxon>
        <taxon>Streptophyta</taxon>
        <taxon>Embryophyta</taxon>
        <taxon>Tracheophyta</taxon>
        <taxon>Spermatophyta</taxon>
        <taxon>Magnoliopsida</taxon>
        <taxon>eudicotyledons</taxon>
        <taxon>Gunneridae</taxon>
        <taxon>Pentapetalae</taxon>
        <taxon>asterids</taxon>
        <taxon>lamiids</taxon>
        <taxon>Solanales</taxon>
        <taxon>Solanaceae</taxon>
        <taxon>Solanoideae</taxon>
        <taxon>Datureae</taxon>
        <taxon>Datura</taxon>
    </lineage>
</organism>